<dbReference type="OrthoDB" id="409048at2759"/>
<proteinExistence type="predicted"/>
<gene>
    <name evidence="1" type="ORF">K452DRAFT_51471</name>
</gene>
<evidence type="ECO:0000313" key="1">
    <source>
        <dbReference type="EMBL" id="KAF2135192.1"/>
    </source>
</evidence>
<keyword evidence="2" id="KW-1185">Reference proteome</keyword>
<dbReference type="AlphaFoldDB" id="A0A6A6AT44"/>
<name>A0A6A6AT44_9PEZI</name>
<accession>A0A6A6AT44</accession>
<dbReference type="RefSeq" id="XP_033390911.1">
    <property type="nucleotide sequence ID" value="XM_033546779.1"/>
</dbReference>
<dbReference type="SUPFAM" id="SSF56672">
    <property type="entry name" value="DNA/RNA polymerases"/>
    <property type="match status" value="1"/>
</dbReference>
<sequence length="107" mass="12437">MIEETIKPCVENFLKQRGLLLSDEKTKILSIRNGDKLNFLGYTFQYIGEISRKYKLFNYRQGREAIACYPQKGEYEAIVEKLREMFTKGYNSPSYSLIAQANPVIRG</sequence>
<dbReference type="Proteomes" id="UP000799438">
    <property type="component" value="Unassembled WGS sequence"/>
</dbReference>
<dbReference type="GeneID" id="54304286"/>
<evidence type="ECO:0000313" key="2">
    <source>
        <dbReference type="Proteomes" id="UP000799438"/>
    </source>
</evidence>
<organism evidence="1 2">
    <name type="scientific">Aplosporella prunicola CBS 121167</name>
    <dbReference type="NCBI Taxonomy" id="1176127"/>
    <lineage>
        <taxon>Eukaryota</taxon>
        <taxon>Fungi</taxon>
        <taxon>Dikarya</taxon>
        <taxon>Ascomycota</taxon>
        <taxon>Pezizomycotina</taxon>
        <taxon>Dothideomycetes</taxon>
        <taxon>Dothideomycetes incertae sedis</taxon>
        <taxon>Botryosphaeriales</taxon>
        <taxon>Aplosporellaceae</taxon>
        <taxon>Aplosporella</taxon>
    </lineage>
</organism>
<reference evidence="1" key="1">
    <citation type="journal article" date="2020" name="Stud. Mycol.">
        <title>101 Dothideomycetes genomes: a test case for predicting lifestyles and emergence of pathogens.</title>
        <authorList>
            <person name="Haridas S."/>
            <person name="Albert R."/>
            <person name="Binder M."/>
            <person name="Bloem J."/>
            <person name="Labutti K."/>
            <person name="Salamov A."/>
            <person name="Andreopoulos B."/>
            <person name="Baker S."/>
            <person name="Barry K."/>
            <person name="Bills G."/>
            <person name="Bluhm B."/>
            <person name="Cannon C."/>
            <person name="Castanera R."/>
            <person name="Culley D."/>
            <person name="Daum C."/>
            <person name="Ezra D."/>
            <person name="Gonzalez J."/>
            <person name="Henrissat B."/>
            <person name="Kuo A."/>
            <person name="Liang C."/>
            <person name="Lipzen A."/>
            <person name="Lutzoni F."/>
            <person name="Magnuson J."/>
            <person name="Mondo S."/>
            <person name="Nolan M."/>
            <person name="Ohm R."/>
            <person name="Pangilinan J."/>
            <person name="Park H.-J."/>
            <person name="Ramirez L."/>
            <person name="Alfaro M."/>
            <person name="Sun H."/>
            <person name="Tritt A."/>
            <person name="Yoshinaga Y."/>
            <person name="Zwiers L.-H."/>
            <person name="Turgeon B."/>
            <person name="Goodwin S."/>
            <person name="Spatafora J."/>
            <person name="Crous P."/>
            <person name="Grigoriev I."/>
        </authorList>
    </citation>
    <scope>NUCLEOTIDE SEQUENCE</scope>
    <source>
        <strain evidence="1">CBS 121167</strain>
    </source>
</reference>
<dbReference type="EMBL" id="ML995637">
    <property type="protein sequence ID" value="KAF2135192.1"/>
    <property type="molecule type" value="Genomic_DNA"/>
</dbReference>
<dbReference type="InterPro" id="IPR043502">
    <property type="entry name" value="DNA/RNA_pol_sf"/>
</dbReference>
<evidence type="ECO:0008006" key="3">
    <source>
        <dbReference type="Google" id="ProtNLM"/>
    </source>
</evidence>
<protein>
    <recommendedName>
        <fullName evidence="3">Reverse transcriptase domain-containing protein</fullName>
    </recommendedName>
</protein>